<proteinExistence type="predicted"/>
<evidence type="ECO:0000313" key="5">
    <source>
        <dbReference type="Proteomes" id="UP000196536"/>
    </source>
</evidence>
<sequence length="197" mass="22584">MTKEEKQQARQQFILEKTLQLVLERGLDALSIANVCIVTELGAGQIYRCFKDKNDLLQQLLIYLTKKRILHFQQDQFNLSRKAKELASGNIHHLPAAELKLLIDSMFAAEKYHIQDVLQCSEEMLMTEGIRQLKQHFPHTSAAEIRAISEVLAVLSEGIMLRKANTFSHDANPEILEKIYFAFLTTLNDMFNAKPLN</sequence>
<protein>
    <recommendedName>
        <fullName evidence="3">HTH tetR-type domain-containing protein</fullName>
    </recommendedName>
</protein>
<dbReference type="Gene3D" id="1.10.357.10">
    <property type="entry name" value="Tetracycline Repressor, domain 2"/>
    <property type="match status" value="1"/>
</dbReference>
<dbReference type="AlphaFoldDB" id="A0A1Z9YXD5"/>
<dbReference type="GO" id="GO:0003677">
    <property type="term" value="F:DNA binding"/>
    <property type="evidence" value="ECO:0007669"/>
    <property type="project" value="UniProtKB-UniRule"/>
</dbReference>
<comment type="caution">
    <text evidence="4">The sequence shown here is derived from an EMBL/GenBank/DDBJ whole genome shotgun (WGS) entry which is preliminary data.</text>
</comment>
<feature type="domain" description="HTH tetR-type" evidence="3">
    <location>
        <begin position="8"/>
        <end position="68"/>
    </location>
</feature>
<evidence type="ECO:0000313" key="4">
    <source>
        <dbReference type="EMBL" id="OUY06872.1"/>
    </source>
</evidence>
<feature type="DNA-binding region" description="H-T-H motif" evidence="2">
    <location>
        <begin position="31"/>
        <end position="50"/>
    </location>
</feature>
<evidence type="ECO:0000256" key="1">
    <source>
        <dbReference type="ARBA" id="ARBA00023125"/>
    </source>
</evidence>
<dbReference type="EMBL" id="NEXX01000003">
    <property type="protein sequence ID" value="OUY06872.1"/>
    <property type="molecule type" value="Genomic_DNA"/>
</dbReference>
<gene>
    <name evidence="4" type="ORF">CAP51_09235</name>
</gene>
<keyword evidence="1 2" id="KW-0238">DNA-binding</keyword>
<keyword evidence="5" id="KW-1185">Reference proteome</keyword>
<dbReference type="SUPFAM" id="SSF46689">
    <property type="entry name" value="Homeodomain-like"/>
    <property type="match status" value="1"/>
</dbReference>
<name>A0A1Z9YXD5_9GAMM</name>
<evidence type="ECO:0000259" key="3">
    <source>
        <dbReference type="PROSITE" id="PS50977"/>
    </source>
</evidence>
<dbReference type="PROSITE" id="PS50977">
    <property type="entry name" value="HTH_TETR_2"/>
    <property type="match status" value="1"/>
</dbReference>
<reference evidence="4 5" key="1">
    <citation type="submission" date="2017-05" db="EMBL/GenBank/DDBJ databases">
        <title>Acinetobacter populi ANC 5415 (= PBJ7), whole genome shotgun sequencing project.</title>
        <authorList>
            <person name="Nemec A."/>
            <person name="Radolfova-Krizova L."/>
        </authorList>
    </citation>
    <scope>NUCLEOTIDE SEQUENCE [LARGE SCALE GENOMIC DNA]</scope>
    <source>
        <strain evidence="4 5">PBJ7</strain>
    </source>
</reference>
<accession>A0A1Z9YXD5</accession>
<organism evidence="4 5">
    <name type="scientific">Acinetobacter populi</name>
    <dbReference type="NCBI Taxonomy" id="1582270"/>
    <lineage>
        <taxon>Bacteria</taxon>
        <taxon>Pseudomonadati</taxon>
        <taxon>Pseudomonadota</taxon>
        <taxon>Gammaproteobacteria</taxon>
        <taxon>Moraxellales</taxon>
        <taxon>Moraxellaceae</taxon>
        <taxon>Acinetobacter</taxon>
    </lineage>
</organism>
<dbReference type="Proteomes" id="UP000196536">
    <property type="component" value="Unassembled WGS sequence"/>
</dbReference>
<dbReference type="InterPro" id="IPR001647">
    <property type="entry name" value="HTH_TetR"/>
</dbReference>
<dbReference type="InterPro" id="IPR009057">
    <property type="entry name" value="Homeodomain-like_sf"/>
</dbReference>
<dbReference type="RefSeq" id="WP_087620477.1">
    <property type="nucleotide sequence ID" value="NZ_NEXX01000003.1"/>
</dbReference>
<evidence type="ECO:0000256" key="2">
    <source>
        <dbReference type="PROSITE-ProRule" id="PRU00335"/>
    </source>
</evidence>